<gene>
    <name evidence="1" type="ORF">R9Z33_06365</name>
</gene>
<dbReference type="RefSeq" id="WP_318650468.1">
    <property type="nucleotide sequence ID" value="NZ_CP137852.1"/>
</dbReference>
<proteinExistence type="predicted"/>
<name>A0ABZ0PLQ6_9PROT</name>
<sequence length="210" mass="22332">MPRRRDALWLAPALLLADHATAQRGASLWFDPTQLPSYTGRLERWIATPAGVVDRGLLREGTQFVFAPSEAEGLMAAIEPGAPISVWGIRARNAAVVLMLAWGRSDSEPLGFVERPAWFVAHEPGREPLQLAGRILCPLFTPRGEGMGVVLAEGGAIRLSVAAHRSLGDLLKPGEPLAAEGLGTRRGGLVALDAVAIGRAMDSLRPVPQG</sequence>
<protein>
    <submittedName>
        <fullName evidence="1">Uncharacterized protein</fullName>
    </submittedName>
</protein>
<dbReference type="EMBL" id="CP137852">
    <property type="protein sequence ID" value="WPB86495.1"/>
    <property type="molecule type" value="Genomic_DNA"/>
</dbReference>
<evidence type="ECO:0000313" key="2">
    <source>
        <dbReference type="Proteomes" id="UP001305521"/>
    </source>
</evidence>
<keyword evidence="2" id="KW-1185">Reference proteome</keyword>
<dbReference type="Proteomes" id="UP001305521">
    <property type="component" value="Chromosome"/>
</dbReference>
<organism evidence="1 2">
    <name type="scientific">Sediminicoccus rosea</name>
    <dbReference type="NCBI Taxonomy" id="1225128"/>
    <lineage>
        <taxon>Bacteria</taxon>
        <taxon>Pseudomonadati</taxon>
        <taxon>Pseudomonadota</taxon>
        <taxon>Alphaproteobacteria</taxon>
        <taxon>Acetobacterales</taxon>
        <taxon>Roseomonadaceae</taxon>
        <taxon>Sediminicoccus</taxon>
    </lineage>
</organism>
<reference evidence="1 2" key="1">
    <citation type="submission" date="2023-11" db="EMBL/GenBank/DDBJ databases">
        <title>Arctic aerobic anoxygenic photoheterotroph Sediminicoccus rosea KRV36 adapts its photosynthesis to long days of polar summer.</title>
        <authorList>
            <person name="Tomasch J."/>
            <person name="Kopejtka K."/>
            <person name="Bily T."/>
            <person name="Gardiner A.T."/>
            <person name="Gardian Z."/>
            <person name="Shivaramu S."/>
            <person name="Koblizek M."/>
            <person name="Engelhardt F."/>
            <person name="Kaftan D."/>
        </authorList>
    </citation>
    <scope>NUCLEOTIDE SEQUENCE [LARGE SCALE GENOMIC DNA]</scope>
    <source>
        <strain evidence="1 2">R-30</strain>
    </source>
</reference>
<accession>A0ABZ0PLQ6</accession>
<evidence type="ECO:0000313" key="1">
    <source>
        <dbReference type="EMBL" id="WPB86495.1"/>
    </source>
</evidence>